<evidence type="ECO:0000313" key="1">
    <source>
        <dbReference type="EMBL" id="WRQ86909.1"/>
    </source>
</evidence>
<dbReference type="Proteomes" id="UP000738431">
    <property type="component" value="Chromosome"/>
</dbReference>
<accession>A0ABZ1C5A3</accession>
<evidence type="ECO:0000313" key="2">
    <source>
        <dbReference type="Proteomes" id="UP000738431"/>
    </source>
</evidence>
<gene>
    <name evidence="1" type="ORF">K1X11_019015</name>
</gene>
<proteinExistence type="predicted"/>
<keyword evidence="2" id="KW-1185">Reference proteome</keyword>
<organism evidence="1 2">
    <name type="scientific">Actomonas aquatica</name>
    <dbReference type="NCBI Taxonomy" id="2866162"/>
    <lineage>
        <taxon>Bacteria</taxon>
        <taxon>Pseudomonadati</taxon>
        <taxon>Verrucomicrobiota</taxon>
        <taxon>Opitutia</taxon>
        <taxon>Opitutales</taxon>
        <taxon>Opitutaceae</taxon>
        <taxon>Actomonas</taxon>
    </lineage>
</organism>
<name>A0ABZ1C5A3_9BACT</name>
<dbReference type="RefSeq" id="WP_221030744.1">
    <property type="nucleotide sequence ID" value="NZ_CP139781.1"/>
</dbReference>
<sequence length="92" mass="10086">MHNLIPATDTRSGIDDSHTQAIKGWVREILELGEDDVVSVMEAACVDPGCPLVETHIAVFGADGSTRRWKLTRQRYAVAKFIVQQALQPSPA</sequence>
<reference evidence="1 2" key="1">
    <citation type="submission" date="2023-12" db="EMBL/GenBank/DDBJ databases">
        <title>Description of an unclassified Opitutus bacterium of Verrucomicrobiota.</title>
        <authorList>
            <person name="Zhang D.-F."/>
        </authorList>
    </citation>
    <scope>NUCLEOTIDE SEQUENCE [LARGE SCALE GENOMIC DNA]</scope>
    <source>
        <strain evidence="1 2">WL0086</strain>
    </source>
</reference>
<evidence type="ECO:0008006" key="3">
    <source>
        <dbReference type="Google" id="ProtNLM"/>
    </source>
</evidence>
<dbReference type="EMBL" id="CP139781">
    <property type="protein sequence ID" value="WRQ86909.1"/>
    <property type="molecule type" value="Genomic_DNA"/>
</dbReference>
<protein>
    <recommendedName>
        <fullName evidence="3">Nitrate reductase</fullName>
    </recommendedName>
</protein>